<accession>A0A917K221</accession>
<dbReference type="Gene3D" id="3.40.50.150">
    <property type="entry name" value="Vaccinia Virus protein VP39"/>
    <property type="match status" value="1"/>
</dbReference>
<dbReference type="EMBL" id="BMOY01000002">
    <property type="protein sequence ID" value="GGI95566.1"/>
    <property type="molecule type" value="Genomic_DNA"/>
</dbReference>
<evidence type="ECO:0000256" key="1">
    <source>
        <dbReference type="ARBA" id="ARBA00023115"/>
    </source>
</evidence>
<name>A0A917K221_9BACL</name>
<comment type="caution">
    <text evidence="2">The sequence shown here is derived from an EMBL/GenBank/DDBJ whole genome shotgun (WGS) entry which is preliminary data.</text>
</comment>
<sequence length="252" mass="28619">MYRLIFRTQGDVQPDIQVIERGRVRYLRFGDHGGWQGAIDVSRPDRPVFPYQRAFMTLADSLPRVERFLSVGVGTGTALRHVAHRHPQARLTGVEIDRRVIDVATAFFACPGPDRVEYWIGDGVWFLAAARTSFDLVFVDAYLSDRVYSPCVTPEFARRLAEVVAPDGVAACNLIFAWPPSGMMRAFLDAAAGSFAGVWLLPVGLPGGEQNVLAVFAQRTDVGPAWRRTMIRHPWLHWSERWLWPWRLRTYH</sequence>
<keyword evidence="1" id="KW-0620">Polyamine biosynthesis</keyword>
<dbReference type="Proteomes" id="UP000637695">
    <property type="component" value="Unassembled WGS sequence"/>
</dbReference>
<protein>
    <recommendedName>
        <fullName evidence="4">Spermidine synthase</fullName>
    </recommendedName>
</protein>
<dbReference type="PANTHER" id="PTHR43317">
    <property type="entry name" value="THERMOSPERMINE SYNTHASE ACAULIS5"/>
    <property type="match status" value="1"/>
</dbReference>
<dbReference type="InterPro" id="IPR029063">
    <property type="entry name" value="SAM-dependent_MTases_sf"/>
</dbReference>
<evidence type="ECO:0000313" key="3">
    <source>
        <dbReference type="Proteomes" id="UP000637695"/>
    </source>
</evidence>
<reference evidence="2" key="2">
    <citation type="submission" date="2020-09" db="EMBL/GenBank/DDBJ databases">
        <authorList>
            <person name="Sun Q."/>
            <person name="Ohkuma M."/>
        </authorList>
    </citation>
    <scope>NUCLEOTIDE SEQUENCE</scope>
    <source>
        <strain evidence="2">JCM 18487</strain>
    </source>
</reference>
<organism evidence="2 3">
    <name type="scientific">Alicyclobacillus cellulosilyticus</name>
    <dbReference type="NCBI Taxonomy" id="1003997"/>
    <lineage>
        <taxon>Bacteria</taxon>
        <taxon>Bacillati</taxon>
        <taxon>Bacillota</taxon>
        <taxon>Bacilli</taxon>
        <taxon>Bacillales</taxon>
        <taxon>Alicyclobacillaceae</taxon>
        <taxon>Alicyclobacillus</taxon>
    </lineage>
</organism>
<dbReference type="PANTHER" id="PTHR43317:SF1">
    <property type="entry name" value="THERMOSPERMINE SYNTHASE ACAULIS5"/>
    <property type="match status" value="1"/>
</dbReference>
<keyword evidence="3" id="KW-1185">Reference proteome</keyword>
<evidence type="ECO:0008006" key="4">
    <source>
        <dbReference type="Google" id="ProtNLM"/>
    </source>
</evidence>
<dbReference type="SUPFAM" id="SSF53335">
    <property type="entry name" value="S-adenosyl-L-methionine-dependent methyltransferases"/>
    <property type="match status" value="1"/>
</dbReference>
<dbReference type="NCBIfam" id="NF037959">
    <property type="entry name" value="MFS_SpdSyn"/>
    <property type="match status" value="1"/>
</dbReference>
<dbReference type="GO" id="GO:0006596">
    <property type="term" value="P:polyamine biosynthetic process"/>
    <property type="evidence" value="ECO:0007669"/>
    <property type="project" value="UniProtKB-KW"/>
</dbReference>
<proteinExistence type="predicted"/>
<dbReference type="CDD" id="cd02440">
    <property type="entry name" value="AdoMet_MTases"/>
    <property type="match status" value="1"/>
</dbReference>
<reference evidence="2" key="1">
    <citation type="journal article" date="2014" name="Int. J. Syst. Evol. Microbiol.">
        <title>Complete genome sequence of Corynebacterium casei LMG S-19264T (=DSM 44701T), isolated from a smear-ripened cheese.</title>
        <authorList>
            <consortium name="US DOE Joint Genome Institute (JGI-PGF)"/>
            <person name="Walter F."/>
            <person name="Albersmeier A."/>
            <person name="Kalinowski J."/>
            <person name="Ruckert C."/>
        </authorList>
    </citation>
    <scope>NUCLEOTIDE SEQUENCE</scope>
    <source>
        <strain evidence="2">JCM 18487</strain>
    </source>
</reference>
<gene>
    <name evidence="2" type="ORF">GCM10010885_01490</name>
</gene>
<dbReference type="Pfam" id="PF01564">
    <property type="entry name" value="Spermine_synth"/>
    <property type="match status" value="1"/>
</dbReference>
<dbReference type="RefSeq" id="WP_188880569.1">
    <property type="nucleotide sequence ID" value="NZ_BMOY01000002.1"/>
</dbReference>
<evidence type="ECO:0000313" key="2">
    <source>
        <dbReference type="EMBL" id="GGI95566.1"/>
    </source>
</evidence>
<dbReference type="AlphaFoldDB" id="A0A917K221"/>